<evidence type="ECO:0000313" key="2">
    <source>
        <dbReference type="EMBL" id="KGF04392.1"/>
    </source>
</evidence>
<gene>
    <name evidence="2" type="ORF">HMPREF1630_04260</name>
</gene>
<feature type="region of interest" description="Disordered" evidence="1">
    <location>
        <begin position="45"/>
        <end position="67"/>
    </location>
</feature>
<accession>A0A095YCU6</accession>
<dbReference type="EMBL" id="JRMW01000031">
    <property type="protein sequence ID" value="KGF04392.1"/>
    <property type="molecule type" value="Genomic_DNA"/>
</dbReference>
<organism evidence="2 3">
    <name type="scientific">Anaerococcus lactolyticus S7-1-13</name>
    <dbReference type="NCBI Taxonomy" id="1284686"/>
    <lineage>
        <taxon>Bacteria</taxon>
        <taxon>Bacillati</taxon>
        <taxon>Bacillota</taxon>
        <taxon>Tissierellia</taxon>
        <taxon>Tissierellales</taxon>
        <taxon>Peptoniphilaceae</taxon>
        <taxon>Anaerococcus</taxon>
    </lineage>
</organism>
<reference evidence="2 3" key="1">
    <citation type="submission" date="2014-07" db="EMBL/GenBank/DDBJ databases">
        <authorList>
            <person name="McCorrison J."/>
            <person name="Sanka R."/>
            <person name="Torralba M."/>
            <person name="Gillis M."/>
            <person name="Haft D.H."/>
            <person name="Methe B."/>
            <person name="Sutton G."/>
            <person name="Nelson K.E."/>
        </authorList>
    </citation>
    <scope>NUCLEOTIDE SEQUENCE [LARGE SCALE GENOMIC DNA]</scope>
    <source>
        <strain evidence="2 3">S7-1-13</strain>
    </source>
</reference>
<protein>
    <submittedName>
        <fullName evidence="2">Uncharacterized protein</fullName>
    </submittedName>
</protein>
<feature type="compositionally biased region" description="Basic and acidic residues" evidence="1">
    <location>
        <begin position="51"/>
        <end position="67"/>
    </location>
</feature>
<dbReference type="Proteomes" id="UP000029579">
    <property type="component" value="Unassembled WGS sequence"/>
</dbReference>
<comment type="caution">
    <text evidence="2">The sequence shown here is derived from an EMBL/GenBank/DDBJ whole genome shotgun (WGS) entry which is preliminary data.</text>
</comment>
<evidence type="ECO:0000313" key="3">
    <source>
        <dbReference type="Proteomes" id="UP000029579"/>
    </source>
</evidence>
<name>A0A095YCU6_9FIRM</name>
<evidence type="ECO:0000256" key="1">
    <source>
        <dbReference type="SAM" id="MobiDB-lite"/>
    </source>
</evidence>
<sequence length="67" mass="7278">MTKCIGHFRDHSATARSWPLGQIVLPAMSNEIGLGLRVVGLPKARRASTKLSEKTQESFPEDTGKNG</sequence>
<dbReference type="AlphaFoldDB" id="A0A095YCU6"/>
<proteinExistence type="predicted"/>